<dbReference type="CDD" id="cd12148">
    <property type="entry name" value="fungal_TF_MHR"/>
    <property type="match status" value="1"/>
</dbReference>
<dbReference type="CDD" id="cd00067">
    <property type="entry name" value="GAL4"/>
    <property type="match status" value="1"/>
</dbReference>
<keyword evidence="4" id="KW-1185">Reference proteome</keyword>
<dbReference type="RefSeq" id="XP_018138013.1">
    <property type="nucleotide sequence ID" value="XM_018292490.1"/>
</dbReference>
<evidence type="ECO:0000313" key="3">
    <source>
        <dbReference type="EMBL" id="OAQ60052.1"/>
    </source>
</evidence>
<gene>
    <name evidence="3" type="ORF">VFPPC_14722</name>
</gene>
<dbReference type="InterPro" id="IPR001138">
    <property type="entry name" value="Zn2Cys6_DnaBD"/>
</dbReference>
<name>A0A179F3S2_METCM</name>
<dbReference type="EMBL" id="LSBJ02000004">
    <property type="protein sequence ID" value="OAQ60052.1"/>
    <property type="molecule type" value="Genomic_DNA"/>
</dbReference>
<dbReference type="PANTHER" id="PTHR47256:SF1">
    <property type="entry name" value="ZN(II)2CYS6 TRANSCRIPTION FACTOR (EUROFUNG)"/>
    <property type="match status" value="1"/>
</dbReference>
<dbReference type="Pfam" id="PF00172">
    <property type="entry name" value="Zn_clus"/>
    <property type="match status" value="1"/>
</dbReference>
<dbReference type="Proteomes" id="UP000078397">
    <property type="component" value="Unassembled WGS sequence"/>
</dbReference>
<evidence type="ECO:0000313" key="4">
    <source>
        <dbReference type="Proteomes" id="UP000078397"/>
    </source>
</evidence>
<dbReference type="OrthoDB" id="2943660at2759"/>
<dbReference type="KEGG" id="pchm:VFPPC_14722"/>
<feature type="domain" description="Zn(2)-C6 fungal-type" evidence="2">
    <location>
        <begin position="13"/>
        <end position="34"/>
    </location>
</feature>
<dbReference type="STRING" id="1380566.A0A179F3S2"/>
<dbReference type="AlphaFoldDB" id="A0A179F3S2"/>
<dbReference type="GO" id="GO:0008270">
    <property type="term" value="F:zinc ion binding"/>
    <property type="evidence" value="ECO:0007669"/>
    <property type="project" value="InterPro"/>
</dbReference>
<reference evidence="3 4" key="1">
    <citation type="journal article" date="2016" name="PLoS Pathog.">
        <title>Biosynthesis of antibiotic leucinostatins in bio-control fungus Purpureocillium lilacinum and their inhibition on phytophthora revealed by genome mining.</title>
        <authorList>
            <person name="Wang G."/>
            <person name="Liu Z."/>
            <person name="Lin R."/>
            <person name="Li E."/>
            <person name="Mao Z."/>
            <person name="Ling J."/>
            <person name="Yang Y."/>
            <person name="Yin W.B."/>
            <person name="Xie B."/>
        </authorList>
    </citation>
    <scope>NUCLEOTIDE SEQUENCE [LARGE SCALE GENOMIC DNA]</scope>
    <source>
        <strain evidence="3">170</strain>
    </source>
</reference>
<dbReference type="PANTHER" id="PTHR47256">
    <property type="entry name" value="ZN(II)2CYS6 TRANSCRIPTION FACTOR (EUROFUNG)-RELATED"/>
    <property type="match status" value="1"/>
</dbReference>
<comment type="caution">
    <text evidence="3">The sequence shown here is derived from an EMBL/GenBank/DDBJ whole genome shotgun (WGS) entry which is preliminary data.</text>
</comment>
<organism evidence="3 4">
    <name type="scientific">Pochonia chlamydosporia 170</name>
    <dbReference type="NCBI Taxonomy" id="1380566"/>
    <lineage>
        <taxon>Eukaryota</taxon>
        <taxon>Fungi</taxon>
        <taxon>Dikarya</taxon>
        <taxon>Ascomycota</taxon>
        <taxon>Pezizomycotina</taxon>
        <taxon>Sordariomycetes</taxon>
        <taxon>Hypocreomycetidae</taxon>
        <taxon>Hypocreales</taxon>
        <taxon>Clavicipitaceae</taxon>
        <taxon>Pochonia</taxon>
    </lineage>
</organism>
<keyword evidence="1" id="KW-0539">Nucleus</keyword>
<dbReference type="InterPro" id="IPR036864">
    <property type="entry name" value="Zn2-C6_fun-type_DNA-bd_sf"/>
</dbReference>
<evidence type="ECO:0000259" key="2">
    <source>
        <dbReference type="Pfam" id="PF00172"/>
    </source>
</evidence>
<dbReference type="GO" id="GO:0000981">
    <property type="term" value="F:DNA-binding transcription factor activity, RNA polymerase II-specific"/>
    <property type="evidence" value="ECO:0007669"/>
    <property type="project" value="InterPro"/>
</dbReference>
<dbReference type="InterPro" id="IPR053187">
    <property type="entry name" value="Notoamide_regulator"/>
</dbReference>
<protein>
    <submittedName>
        <fullName evidence="3">Fungal zn(2)-Cys(6) binuclear cluster domain-containing protein</fullName>
    </submittedName>
</protein>
<evidence type="ECO:0000256" key="1">
    <source>
        <dbReference type="ARBA" id="ARBA00023242"/>
    </source>
</evidence>
<dbReference type="GeneID" id="28856484"/>
<proteinExistence type="predicted"/>
<accession>A0A179F3S2</accession>
<sequence length="263" mass="29092">MNQPVSLLCRIHQCDGKRPSCTHCVTQGSSCVYLTAAGETRFSALKRKYNSLEEELETLRNLYGYIQSRPLSEAHDLVAVIQACQDPTEATRRFLLHNDSIGDINAFAEAEISNVFLASGDVETSLAPAHYPVHVLAYPWTTIAGDEVVSKLISQFFIAERSLVLPIVNSSQFIEEMKGGDTTVAMYCSPLLVNAICAHQCFLSPDEPSQSTKRREMGQRFLDEAYILLRGSKSRANLVMAQAMNLLYQAELAKDILDVAVIA</sequence>
<dbReference type="Gene3D" id="4.10.240.10">
    <property type="entry name" value="Zn(2)-C6 fungal-type DNA-binding domain"/>
    <property type="match status" value="1"/>
</dbReference>